<keyword evidence="1 2" id="KW-0597">Phosphoprotein</keyword>
<sequence>MAKILIVDDSGMSRKILRKILQPEGHEIIEATNGLLAIETYFLEKPDLVLLDMAMPEMSGTEVLEKLRQLDGQAQIIMATADLQEMTRTSVLAGGAVGYVTKPFGAAKVLAAVNNALGIEGVV</sequence>
<dbReference type="EMBL" id="DSPX01000251">
    <property type="protein sequence ID" value="HGG03628.1"/>
    <property type="molecule type" value="Genomic_DNA"/>
</dbReference>
<evidence type="ECO:0000313" key="4">
    <source>
        <dbReference type="EMBL" id="HGG03628.1"/>
    </source>
</evidence>
<dbReference type="PANTHER" id="PTHR44591">
    <property type="entry name" value="STRESS RESPONSE REGULATOR PROTEIN 1"/>
    <property type="match status" value="1"/>
</dbReference>
<dbReference type="Gene3D" id="3.40.50.2300">
    <property type="match status" value="1"/>
</dbReference>
<evidence type="ECO:0000256" key="1">
    <source>
        <dbReference type="ARBA" id="ARBA00022553"/>
    </source>
</evidence>
<organism evidence="4">
    <name type="scientific">Planktothricoides sp. SpSt-374</name>
    <dbReference type="NCBI Taxonomy" id="2282167"/>
    <lineage>
        <taxon>Bacteria</taxon>
        <taxon>Bacillati</taxon>
        <taxon>Cyanobacteriota</taxon>
        <taxon>Cyanophyceae</taxon>
        <taxon>Oscillatoriophycideae</taxon>
        <taxon>Oscillatoriales</taxon>
        <taxon>Oscillatoriaceae</taxon>
        <taxon>Planktothricoides</taxon>
    </lineage>
</organism>
<evidence type="ECO:0000259" key="3">
    <source>
        <dbReference type="PROSITE" id="PS50110"/>
    </source>
</evidence>
<dbReference type="PROSITE" id="PS50110">
    <property type="entry name" value="RESPONSE_REGULATORY"/>
    <property type="match status" value="1"/>
</dbReference>
<evidence type="ECO:0000256" key="2">
    <source>
        <dbReference type="PROSITE-ProRule" id="PRU00169"/>
    </source>
</evidence>
<dbReference type="AlphaFoldDB" id="A0A7C3ZZZ9"/>
<dbReference type="PANTHER" id="PTHR44591:SF24">
    <property type="entry name" value="PROTEIN-GLUTAMATE METHYLESTERASE_PROTEIN-GLUTAMINE GLUTAMINASE 1"/>
    <property type="match status" value="1"/>
</dbReference>
<dbReference type="InterPro" id="IPR001789">
    <property type="entry name" value="Sig_transdc_resp-reg_receiver"/>
</dbReference>
<dbReference type="SMART" id="SM00448">
    <property type="entry name" value="REC"/>
    <property type="match status" value="1"/>
</dbReference>
<dbReference type="SUPFAM" id="SSF52172">
    <property type="entry name" value="CheY-like"/>
    <property type="match status" value="1"/>
</dbReference>
<comment type="caution">
    <text evidence="4">The sequence shown here is derived from an EMBL/GenBank/DDBJ whole genome shotgun (WGS) entry which is preliminary data.</text>
</comment>
<reference evidence="4" key="1">
    <citation type="journal article" date="2020" name="mSystems">
        <title>Genome- and Community-Level Interaction Insights into Carbon Utilization and Element Cycling Functions of Hydrothermarchaeota in Hydrothermal Sediment.</title>
        <authorList>
            <person name="Zhou Z."/>
            <person name="Liu Y."/>
            <person name="Xu W."/>
            <person name="Pan J."/>
            <person name="Luo Z.H."/>
            <person name="Li M."/>
        </authorList>
    </citation>
    <scope>NUCLEOTIDE SEQUENCE [LARGE SCALE GENOMIC DNA]</scope>
    <source>
        <strain evidence="4">SpSt-374</strain>
    </source>
</reference>
<dbReference type="GO" id="GO:0000160">
    <property type="term" value="P:phosphorelay signal transduction system"/>
    <property type="evidence" value="ECO:0007669"/>
    <property type="project" value="InterPro"/>
</dbReference>
<feature type="modified residue" description="4-aspartylphosphate" evidence="2">
    <location>
        <position position="52"/>
    </location>
</feature>
<feature type="domain" description="Response regulatory" evidence="3">
    <location>
        <begin position="3"/>
        <end position="117"/>
    </location>
</feature>
<dbReference type="Pfam" id="PF00072">
    <property type="entry name" value="Response_reg"/>
    <property type="match status" value="1"/>
</dbReference>
<gene>
    <name evidence="4" type="ORF">ENR15_24080</name>
</gene>
<dbReference type="InterPro" id="IPR011006">
    <property type="entry name" value="CheY-like_superfamily"/>
</dbReference>
<protein>
    <submittedName>
        <fullName evidence="4">Response regulator</fullName>
    </submittedName>
</protein>
<proteinExistence type="predicted"/>
<accession>A0A7C3ZZZ9</accession>
<dbReference type="InterPro" id="IPR050595">
    <property type="entry name" value="Bact_response_regulator"/>
</dbReference>
<name>A0A7C3ZZZ9_9CYAN</name>